<name>A0A1M5UN93_9BACT</name>
<sequence>MATRSLHIIQKQVVDITLPDIGAVLAWSADGHQEFVKMISDQLERSLSEFDTHDHLIIEKMELDLGSFTPSMLHPELPGRFHAAFREALEAHRSDRASVTSRDAERREDSQHAFDHDPQQAKTSNENQTQADEPHHRLYPAPKARLESLLFFLRKGYLPWWGSGLTGWDESWLVELTSAEVKDLKDFFTTADEASRSRLITQFSDAFIDRLLWRTTRQVEIIDTWLWLKRVIENLKKEQTRSPQAGGPASSFEMPPSGLVVKMAVLRHRYWLAWMAHAWNASAAPSLEGVLKDHKECFFLIRKLFQDKALTELQGVLAVEQVPVSWRAELERTSSSNENPSAGIESGIHTPEQIKNQRSEESPSLDDTADEIRKVLLSRTKQEIPSKTKPSEASPDALWINEAGVILLHPFLPQLFRSRGWVEKEKFADDYGQTMAVYALHYLATGEAEAPEHQLLLPKLLAGMRLETALHPVDLLTDDDRIACDELLTEVVKHWNALRNTSAAGLREAYLRRSGKLENQDGKWRLTVEHKAQDILLSRLPWPISMIKLPWMTGVLSVTWD</sequence>
<dbReference type="AlphaFoldDB" id="A0A1M5UN93"/>
<dbReference type="OrthoDB" id="1488184at2"/>
<dbReference type="InterPro" id="IPR045538">
    <property type="entry name" value="CIS_TMP"/>
</dbReference>
<accession>A0A1M5UN93</accession>
<feature type="compositionally biased region" description="Polar residues" evidence="1">
    <location>
        <begin position="120"/>
        <end position="131"/>
    </location>
</feature>
<feature type="region of interest" description="Disordered" evidence="1">
    <location>
        <begin position="330"/>
        <end position="367"/>
    </location>
</feature>
<reference evidence="2 3" key="1">
    <citation type="submission" date="2016-11" db="EMBL/GenBank/DDBJ databases">
        <authorList>
            <person name="Jaros S."/>
            <person name="Januszkiewicz K."/>
            <person name="Wedrychowicz H."/>
        </authorList>
    </citation>
    <scope>NUCLEOTIDE SEQUENCE [LARGE SCALE GENOMIC DNA]</scope>
    <source>
        <strain evidence="2 3">DSM 24574</strain>
    </source>
</reference>
<dbReference type="Pfam" id="PF19268">
    <property type="entry name" value="CIS_TMP"/>
    <property type="match status" value="1"/>
</dbReference>
<keyword evidence="3" id="KW-1185">Reference proteome</keyword>
<feature type="compositionally biased region" description="Basic and acidic residues" evidence="1">
    <location>
        <begin position="94"/>
        <end position="119"/>
    </location>
</feature>
<evidence type="ECO:0000313" key="3">
    <source>
        <dbReference type="Proteomes" id="UP000184212"/>
    </source>
</evidence>
<dbReference type="RefSeq" id="WP_073139139.1">
    <property type="nucleotide sequence ID" value="NZ_FQWQ01000003.1"/>
</dbReference>
<evidence type="ECO:0000256" key="1">
    <source>
        <dbReference type="SAM" id="MobiDB-lite"/>
    </source>
</evidence>
<dbReference type="STRING" id="947013.SAMN04488109_4797"/>
<proteinExistence type="predicted"/>
<protein>
    <submittedName>
        <fullName evidence="2">Uncharacterized protein</fullName>
    </submittedName>
</protein>
<organism evidence="2 3">
    <name type="scientific">Chryseolinea serpens</name>
    <dbReference type="NCBI Taxonomy" id="947013"/>
    <lineage>
        <taxon>Bacteria</taxon>
        <taxon>Pseudomonadati</taxon>
        <taxon>Bacteroidota</taxon>
        <taxon>Cytophagia</taxon>
        <taxon>Cytophagales</taxon>
        <taxon>Fulvivirgaceae</taxon>
        <taxon>Chryseolinea</taxon>
    </lineage>
</organism>
<evidence type="ECO:0000313" key="2">
    <source>
        <dbReference type="EMBL" id="SHH64485.1"/>
    </source>
</evidence>
<feature type="region of interest" description="Disordered" evidence="1">
    <location>
        <begin position="94"/>
        <end position="135"/>
    </location>
</feature>
<dbReference type="Proteomes" id="UP000184212">
    <property type="component" value="Unassembled WGS sequence"/>
</dbReference>
<dbReference type="EMBL" id="FQWQ01000003">
    <property type="protein sequence ID" value="SHH64485.1"/>
    <property type="molecule type" value="Genomic_DNA"/>
</dbReference>
<gene>
    <name evidence="2" type="ORF">SAMN04488109_4797</name>
</gene>